<organism evidence="2 3">
    <name type="scientific">Viridibacillus arenosi FSL R5-213</name>
    <dbReference type="NCBI Taxonomy" id="1227360"/>
    <lineage>
        <taxon>Bacteria</taxon>
        <taxon>Bacillati</taxon>
        <taxon>Bacillota</taxon>
        <taxon>Bacilli</taxon>
        <taxon>Bacillales</taxon>
        <taxon>Caryophanaceae</taxon>
        <taxon>Viridibacillus</taxon>
    </lineage>
</organism>
<keyword evidence="3" id="KW-1185">Reference proteome</keyword>
<protein>
    <submittedName>
        <fullName evidence="2">Major facilitator transporter</fullName>
    </submittedName>
</protein>
<sequence>MLTTSPNELMSSLLIGSDIGIMIGLVFLQCVLGLMQPIYSSISFSLIPEISKEDELVEANGLLETTLRLMSIIAPGITSL</sequence>
<evidence type="ECO:0000313" key="3">
    <source>
        <dbReference type="Proteomes" id="UP000019062"/>
    </source>
</evidence>
<dbReference type="Proteomes" id="UP000019062">
    <property type="component" value="Unassembled WGS sequence"/>
</dbReference>
<feature type="transmembrane region" description="Helical" evidence="1">
    <location>
        <begin position="12"/>
        <end position="35"/>
    </location>
</feature>
<gene>
    <name evidence="2" type="ORF">C176_21701</name>
</gene>
<dbReference type="EMBL" id="ASQA01000045">
    <property type="protein sequence ID" value="ETT80636.1"/>
    <property type="molecule type" value="Genomic_DNA"/>
</dbReference>
<dbReference type="AlphaFoldDB" id="W4ELF3"/>
<evidence type="ECO:0000256" key="1">
    <source>
        <dbReference type="SAM" id="Phobius"/>
    </source>
</evidence>
<evidence type="ECO:0000313" key="2">
    <source>
        <dbReference type="EMBL" id="ETT80636.1"/>
    </source>
</evidence>
<keyword evidence="1" id="KW-0472">Membrane</keyword>
<comment type="caution">
    <text evidence="2">The sequence shown here is derived from an EMBL/GenBank/DDBJ whole genome shotgun (WGS) entry which is preliminary data.</text>
</comment>
<accession>W4ELF3</accession>
<keyword evidence="1" id="KW-1133">Transmembrane helix</keyword>
<reference evidence="2 3" key="1">
    <citation type="journal article" date="2014" name="BMC Genomics">
        <title>Genomic comparison of sporeforming bacilli isolated from milk.</title>
        <authorList>
            <person name="Moreno Switt A.I."/>
            <person name="Andrus A.D."/>
            <person name="Ranieri M.L."/>
            <person name="Orsi R.H."/>
            <person name="Ivy R."/>
            <person name="den Bakker H.C."/>
            <person name="Martin N.H."/>
            <person name="Wiedmann M."/>
            <person name="Boor K.J."/>
        </authorList>
    </citation>
    <scope>NUCLEOTIDE SEQUENCE [LARGE SCALE GENOMIC DNA]</scope>
    <source>
        <strain evidence="2 3">FSL R5-213</strain>
    </source>
</reference>
<keyword evidence="1" id="KW-0812">Transmembrane</keyword>
<name>W4ELF3_9BACL</name>
<proteinExistence type="predicted"/>